<evidence type="ECO:0000256" key="1">
    <source>
        <dbReference type="ARBA" id="ARBA00004141"/>
    </source>
</evidence>
<evidence type="ECO:0000313" key="10">
    <source>
        <dbReference type="Proteomes" id="UP000784294"/>
    </source>
</evidence>
<comment type="caution">
    <text evidence="9">The sequence shown here is derived from an EMBL/GenBank/DDBJ whole genome shotgun (WGS) entry which is preliminary data.</text>
</comment>
<organism evidence="9 10">
    <name type="scientific">Protopolystoma xenopodis</name>
    <dbReference type="NCBI Taxonomy" id="117903"/>
    <lineage>
        <taxon>Eukaryota</taxon>
        <taxon>Metazoa</taxon>
        <taxon>Spiralia</taxon>
        <taxon>Lophotrochozoa</taxon>
        <taxon>Platyhelminthes</taxon>
        <taxon>Monogenea</taxon>
        <taxon>Polyopisthocotylea</taxon>
        <taxon>Polystomatidea</taxon>
        <taxon>Polystomatidae</taxon>
        <taxon>Protopolystoma</taxon>
    </lineage>
</organism>
<accession>A0A3S5CHL3</accession>
<evidence type="ECO:0000256" key="6">
    <source>
        <dbReference type="ARBA" id="ARBA00023315"/>
    </source>
</evidence>
<dbReference type="GO" id="GO:0019706">
    <property type="term" value="F:protein-cysteine S-palmitoyltransferase activity"/>
    <property type="evidence" value="ECO:0007669"/>
    <property type="project" value="UniProtKB-EC"/>
</dbReference>
<dbReference type="EC" id="2.3.1.225" evidence="7"/>
<dbReference type="PANTHER" id="PTHR12246">
    <property type="entry name" value="PALMITOYLTRANSFERASE ZDHHC16"/>
    <property type="match status" value="1"/>
</dbReference>
<name>A0A3S5CHL3_9PLAT</name>
<comment type="similarity">
    <text evidence="7">Belongs to the DHHC palmitoyltransferase family.</text>
</comment>
<evidence type="ECO:0000256" key="4">
    <source>
        <dbReference type="ARBA" id="ARBA00022989"/>
    </source>
</evidence>
<evidence type="ECO:0000256" key="7">
    <source>
        <dbReference type="RuleBase" id="RU079119"/>
    </source>
</evidence>
<feature type="transmembrane region" description="Helical" evidence="7">
    <location>
        <begin position="48"/>
        <end position="69"/>
    </location>
</feature>
<evidence type="ECO:0000259" key="8">
    <source>
        <dbReference type="Pfam" id="PF01529"/>
    </source>
</evidence>
<feature type="transmembrane region" description="Helical" evidence="7">
    <location>
        <begin position="81"/>
        <end position="103"/>
    </location>
</feature>
<evidence type="ECO:0000313" key="9">
    <source>
        <dbReference type="EMBL" id="VEL22046.1"/>
    </source>
</evidence>
<keyword evidence="4 7" id="KW-1133">Transmembrane helix</keyword>
<dbReference type="GO" id="GO:0016020">
    <property type="term" value="C:membrane"/>
    <property type="evidence" value="ECO:0007669"/>
    <property type="project" value="UniProtKB-SubCell"/>
</dbReference>
<dbReference type="EMBL" id="CAAALY010054433">
    <property type="protein sequence ID" value="VEL22046.1"/>
    <property type="molecule type" value="Genomic_DNA"/>
</dbReference>
<feature type="transmembrane region" description="Helical" evidence="7">
    <location>
        <begin position="235"/>
        <end position="255"/>
    </location>
</feature>
<dbReference type="PROSITE" id="PS50216">
    <property type="entry name" value="DHHC"/>
    <property type="match status" value="1"/>
</dbReference>
<gene>
    <name evidence="9" type="ORF">PXEA_LOCUS15486</name>
</gene>
<comment type="catalytic activity">
    <reaction evidence="7">
        <text>L-cysteinyl-[protein] + hexadecanoyl-CoA = S-hexadecanoyl-L-cysteinyl-[protein] + CoA</text>
        <dbReference type="Rhea" id="RHEA:36683"/>
        <dbReference type="Rhea" id="RHEA-COMP:10131"/>
        <dbReference type="Rhea" id="RHEA-COMP:11032"/>
        <dbReference type="ChEBI" id="CHEBI:29950"/>
        <dbReference type="ChEBI" id="CHEBI:57287"/>
        <dbReference type="ChEBI" id="CHEBI:57379"/>
        <dbReference type="ChEBI" id="CHEBI:74151"/>
        <dbReference type="EC" id="2.3.1.225"/>
    </reaction>
</comment>
<keyword evidence="5 7" id="KW-0472">Membrane</keyword>
<sequence length="294" mass="33274">MKQISEFIYTLEVFYFTNLHDTQLLPRFPSLDYDSSAPLPYRICHPNFFRGVFSYLSGLIGLIFWQPLINVLGGQMGARRSFGYALVFFIVLTVGTIVVSIYTCLFPRRIILWEHDKLINSGMDGTGVYPDNTSLDSPDSHLLWLVIHFVLGHWVLINLVFHYFMAASMDPGRVPVPLPHDLPKCTGGVTMCQRCVLPRPPRAHHCGICRCCIMRMDHHCPWLANCVGCRNHKHFFLFLSFFTFGGAYLIAVARYDFLAHFEELKASKSEALCLTCGSHEIGDSLSCFSVAHAG</sequence>
<dbReference type="Pfam" id="PF01529">
    <property type="entry name" value="DHHC"/>
    <property type="match status" value="1"/>
</dbReference>
<comment type="domain">
    <text evidence="7">The DHHC domain is required for palmitoyltransferase activity.</text>
</comment>
<dbReference type="AlphaFoldDB" id="A0A3S5CHL3"/>
<dbReference type="InterPro" id="IPR039859">
    <property type="entry name" value="PFA4/ZDH16/20/ERF2-like"/>
</dbReference>
<keyword evidence="6 7" id="KW-0012">Acyltransferase</keyword>
<protein>
    <recommendedName>
        <fullName evidence="7">Palmitoyltransferase</fullName>
        <ecNumber evidence="7">2.3.1.225</ecNumber>
    </recommendedName>
</protein>
<feature type="transmembrane region" description="Helical" evidence="7">
    <location>
        <begin position="142"/>
        <end position="164"/>
    </location>
</feature>
<comment type="subcellular location">
    <subcellularLocation>
        <location evidence="1">Membrane</location>
        <topology evidence="1">Multi-pass membrane protein</topology>
    </subcellularLocation>
</comment>
<evidence type="ECO:0000256" key="2">
    <source>
        <dbReference type="ARBA" id="ARBA00022679"/>
    </source>
</evidence>
<keyword evidence="3 7" id="KW-0812">Transmembrane</keyword>
<dbReference type="Proteomes" id="UP000784294">
    <property type="component" value="Unassembled WGS sequence"/>
</dbReference>
<feature type="domain" description="Palmitoyltransferase DHHC" evidence="8">
    <location>
        <begin position="190"/>
        <end position="270"/>
    </location>
</feature>
<evidence type="ECO:0000256" key="3">
    <source>
        <dbReference type="ARBA" id="ARBA00022692"/>
    </source>
</evidence>
<feature type="non-terminal residue" evidence="9">
    <location>
        <position position="1"/>
    </location>
</feature>
<keyword evidence="10" id="KW-1185">Reference proteome</keyword>
<keyword evidence="2 7" id="KW-0808">Transferase</keyword>
<proteinExistence type="inferred from homology"/>
<reference evidence="9" key="1">
    <citation type="submission" date="2018-11" db="EMBL/GenBank/DDBJ databases">
        <authorList>
            <consortium name="Pathogen Informatics"/>
        </authorList>
    </citation>
    <scope>NUCLEOTIDE SEQUENCE</scope>
</reference>
<dbReference type="OrthoDB" id="331948at2759"/>
<evidence type="ECO:0000256" key="5">
    <source>
        <dbReference type="ARBA" id="ARBA00023136"/>
    </source>
</evidence>
<dbReference type="InterPro" id="IPR001594">
    <property type="entry name" value="Palmitoyltrfase_DHHC"/>
</dbReference>